<dbReference type="FunFam" id="3.20.20.70:FF:000024">
    <property type="entry name" value="Indole-3-glycerol phosphate synthase"/>
    <property type="match status" value="1"/>
</dbReference>
<sequence length="306" mass="32744">MAGQGRQGRYHRQGKAGAMRRPASAVNRRDPEFVSVLDEIIEGVREDLAERQKTVSIDELKQRAGRAPAPRDVRAALGGDRVSVIAEVKRSSPSKGALAAIADPAGLAADYEAGGAHVISVLTERRRFGGSLDDLAAVRARVDVPILRKDFIVSAYQLWEARAYGADLALLMVVSLEQEALVSLIERAESIGLTPLVEVHTEDELERAVAAGAKIIGVNARDLRTLQVDRDVFAKLAPKIPDGILKIAESGVRGPHDLLAYARAGADAVLVGESLVTGKDPRAAVNDLVTAGAHPSSRQERQQEKP</sequence>
<keyword evidence="7 9" id="KW-0057">Aromatic amino acid biosynthesis</keyword>
<proteinExistence type="inferred from homology"/>
<keyword evidence="4 9" id="KW-0028">Amino-acid biosynthesis</keyword>
<evidence type="ECO:0000256" key="4">
    <source>
        <dbReference type="ARBA" id="ARBA00022605"/>
    </source>
</evidence>
<dbReference type="NCBIfam" id="NF001377">
    <property type="entry name" value="PRK00278.2-4"/>
    <property type="match status" value="1"/>
</dbReference>
<evidence type="ECO:0000256" key="9">
    <source>
        <dbReference type="HAMAP-Rule" id="MF_00134"/>
    </source>
</evidence>
<dbReference type="NCBIfam" id="NF001369">
    <property type="entry name" value="PRK00278.1-1"/>
    <property type="match status" value="1"/>
</dbReference>
<keyword evidence="8 9" id="KW-0456">Lyase</keyword>
<keyword evidence="6 9" id="KW-0822">Tryptophan biosynthesis</keyword>
<dbReference type="Proteomes" id="UP000331127">
    <property type="component" value="Unassembled WGS sequence"/>
</dbReference>
<dbReference type="GO" id="GO:0000162">
    <property type="term" value="P:L-tryptophan biosynthetic process"/>
    <property type="evidence" value="ECO:0007669"/>
    <property type="project" value="UniProtKB-UniRule"/>
</dbReference>
<name>A0A5M3X9K8_9ACTN</name>
<evidence type="ECO:0000256" key="8">
    <source>
        <dbReference type="ARBA" id="ARBA00023239"/>
    </source>
</evidence>
<evidence type="ECO:0000256" key="2">
    <source>
        <dbReference type="ARBA" id="ARBA00004696"/>
    </source>
</evidence>
<dbReference type="AlphaFoldDB" id="A0A5M3X9K8"/>
<evidence type="ECO:0000313" key="13">
    <source>
        <dbReference type="Proteomes" id="UP000331127"/>
    </source>
</evidence>
<dbReference type="InterPro" id="IPR001468">
    <property type="entry name" value="Indole-3-GlycerolPSynthase_CS"/>
</dbReference>
<evidence type="ECO:0000256" key="1">
    <source>
        <dbReference type="ARBA" id="ARBA00001633"/>
    </source>
</evidence>
<dbReference type="EC" id="4.1.1.48" evidence="9"/>
<accession>A0A5M3X9K8</accession>
<dbReference type="InterPro" id="IPR011060">
    <property type="entry name" value="RibuloseP-bd_barrel"/>
</dbReference>
<dbReference type="UniPathway" id="UPA00035">
    <property type="reaction ID" value="UER00043"/>
</dbReference>
<dbReference type="HAMAP" id="MF_00134_A">
    <property type="entry name" value="IGPS_A"/>
    <property type="match status" value="1"/>
</dbReference>
<evidence type="ECO:0000256" key="7">
    <source>
        <dbReference type="ARBA" id="ARBA00023141"/>
    </source>
</evidence>
<evidence type="ECO:0000313" key="12">
    <source>
        <dbReference type="EMBL" id="GES15533.1"/>
    </source>
</evidence>
<feature type="region of interest" description="Disordered" evidence="10">
    <location>
        <begin position="1"/>
        <end position="25"/>
    </location>
</feature>
<evidence type="ECO:0000256" key="5">
    <source>
        <dbReference type="ARBA" id="ARBA00022793"/>
    </source>
</evidence>
<keyword evidence="13" id="KW-1185">Reference proteome</keyword>
<dbReference type="InterPro" id="IPR045186">
    <property type="entry name" value="Indole-3-glycerol_P_synth"/>
</dbReference>
<dbReference type="GO" id="GO:0004425">
    <property type="term" value="F:indole-3-glycerol-phosphate synthase activity"/>
    <property type="evidence" value="ECO:0007669"/>
    <property type="project" value="UniProtKB-UniRule"/>
</dbReference>
<feature type="domain" description="Indole-3-glycerol phosphate synthase" evidence="11">
    <location>
        <begin position="37"/>
        <end position="288"/>
    </location>
</feature>
<comment type="caution">
    <text evidence="12">The sequence shown here is derived from an EMBL/GenBank/DDBJ whole genome shotgun (WGS) entry which is preliminary data.</text>
</comment>
<comment type="catalytic activity">
    <reaction evidence="1 9">
        <text>1-(2-carboxyphenylamino)-1-deoxy-D-ribulose 5-phosphate + H(+) = (1S,2R)-1-C-(indol-3-yl)glycerol 3-phosphate + CO2 + H2O</text>
        <dbReference type="Rhea" id="RHEA:23476"/>
        <dbReference type="ChEBI" id="CHEBI:15377"/>
        <dbReference type="ChEBI" id="CHEBI:15378"/>
        <dbReference type="ChEBI" id="CHEBI:16526"/>
        <dbReference type="ChEBI" id="CHEBI:58613"/>
        <dbReference type="ChEBI" id="CHEBI:58866"/>
        <dbReference type="EC" id="4.1.1.48"/>
    </reaction>
</comment>
<dbReference type="InterPro" id="IPR013785">
    <property type="entry name" value="Aldolase_TIM"/>
</dbReference>
<dbReference type="HAMAP" id="MF_00134_B">
    <property type="entry name" value="IGPS_B"/>
    <property type="match status" value="1"/>
</dbReference>
<dbReference type="Pfam" id="PF00218">
    <property type="entry name" value="IGPS"/>
    <property type="match status" value="1"/>
</dbReference>
<keyword evidence="5 9" id="KW-0210">Decarboxylase</keyword>
<evidence type="ECO:0000256" key="6">
    <source>
        <dbReference type="ARBA" id="ARBA00022822"/>
    </source>
</evidence>
<organism evidence="12 13">
    <name type="scientific">Acrocarpospora macrocephala</name>
    <dbReference type="NCBI Taxonomy" id="150177"/>
    <lineage>
        <taxon>Bacteria</taxon>
        <taxon>Bacillati</taxon>
        <taxon>Actinomycetota</taxon>
        <taxon>Actinomycetes</taxon>
        <taxon>Streptosporangiales</taxon>
        <taxon>Streptosporangiaceae</taxon>
        <taxon>Acrocarpospora</taxon>
    </lineage>
</organism>
<dbReference type="CDD" id="cd00331">
    <property type="entry name" value="IGPS"/>
    <property type="match status" value="1"/>
</dbReference>
<evidence type="ECO:0000256" key="3">
    <source>
        <dbReference type="ARBA" id="ARBA00008737"/>
    </source>
</evidence>
<dbReference type="Gene3D" id="3.20.20.70">
    <property type="entry name" value="Aldolase class I"/>
    <property type="match status" value="1"/>
</dbReference>
<evidence type="ECO:0000256" key="10">
    <source>
        <dbReference type="SAM" id="MobiDB-lite"/>
    </source>
</evidence>
<dbReference type="PANTHER" id="PTHR22854">
    <property type="entry name" value="TRYPTOPHAN BIOSYNTHESIS PROTEIN"/>
    <property type="match status" value="1"/>
</dbReference>
<dbReference type="EMBL" id="BLAE01000078">
    <property type="protein sequence ID" value="GES15533.1"/>
    <property type="molecule type" value="Genomic_DNA"/>
</dbReference>
<comment type="pathway">
    <text evidence="2 9">Amino-acid biosynthesis; L-tryptophan biosynthesis; L-tryptophan from chorismate: step 4/5.</text>
</comment>
<protein>
    <recommendedName>
        <fullName evidence="9">Indole-3-glycerol phosphate synthase</fullName>
        <shortName evidence="9">IGPS</shortName>
        <ecNumber evidence="9">4.1.1.48</ecNumber>
    </recommendedName>
</protein>
<dbReference type="GO" id="GO:0004640">
    <property type="term" value="F:phosphoribosylanthranilate isomerase activity"/>
    <property type="evidence" value="ECO:0007669"/>
    <property type="project" value="TreeGrafter"/>
</dbReference>
<evidence type="ECO:0000259" key="11">
    <source>
        <dbReference type="Pfam" id="PF00218"/>
    </source>
</evidence>
<comment type="similarity">
    <text evidence="3 9">Belongs to the TrpC family.</text>
</comment>
<dbReference type="PANTHER" id="PTHR22854:SF2">
    <property type="entry name" value="INDOLE-3-GLYCEROL-PHOSPHATE SYNTHASE"/>
    <property type="match status" value="1"/>
</dbReference>
<gene>
    <name evidence="12" type="primary">trpC1</name>
    <name evidence="9" type="synonym">trpC</name>
    <name evidence="12" type="ORF">Amac_091300</name>
</gene>
<dbReference type="PROSITE" id="PS00614">
    <property type="entry name" value="IGPS"/>
    <property type="match status" value="1"/>
</dbReference>
<reference evidence="12 13" key="1">
    <citation type="submission" date="2019-10" db="EMBL/GenBank/DDBJ databases">
        <title>Whole genome shotgun sequence of Acrocarpospora macrocephala NBRC 16266.</title>
        <authorList>
            <person name="Ichikawa N."/>
            <person name="Kimura A."/>
            <person name="Kitahashi Y."/>
            <person name="Komaki H."/>
            <person name="Oguchi A."/>
        </authorList>
    </citation>
    <scope>NUCLEOTIDE SEQUENCE [LARGE SCALE GENOMIC DNA]</scope>
    <source>
        <strain evidence="12 13">NBRC 16266</strain>
    </source>
</reference>
<dbReference type="SUPFAM" id="SSF51366">
    <property type="entry name" value="Ribulose-phoshate binding barrel"/>
    <property type="match status" value="1"/>
</dbReference>
<dbReference type="InterPro" id="IPR013798">
    <property type="entry name" value="Indole-3-glycerol_P_synth_dom"/>
</dbReference>